<evidence type="ECO:0000256" key="1">
    <source>
        <dbReference type="ARBA" id="ARBA00010764"/>
    </source>
</evidence>
<dbReference type="PANTHER" id="PTHR13651">
    <property type="entry name" value="PROTEIN ABITRAM"/>
    <property type="match status" value="1"/>
</dbReference>
<evidence type="ECO:0000256" key="3">
    <source>
        <dbReference type="ARBA" id="ARBA00030463"/>
    </source>
</evidence>
<keyword evidence="5" id="KW-1185">Reference proteome</keyword>
<dbReference type="OrthoDB" id="48130at2759"/>
<dbReference type="Gene3D" id="2.40.50.100">
    <property type="match status" value="1"/>
</dbReference>
<dbReference type="InterPro" id="IPR039169">
    <property type="entry name" value="Abitram"/>
</dbReference>
<name>A0A9N8VS65_9GLOM</name>
<sequence length="145" mass="17089">MIEEDQVSYETSKYTDLIEKYNRDPLTYLKQYYTKYYHVSTDKIVNVTNKKRPLHKETVICVISINEEFDSITNCAKSTEYKVRACLAGWIVEFNKRLLEDEELLFRKPYTEGYIAIVKPKHENTQIALGNCLTEDEYKALRGLD</sequence>
<evidence type="ECO:0000313" key="5">
    <source>
        <dbReference type="Proteomes" id="UP000789739"/>
    </source>
</evidence>
<dbReference type="InterPro" id="IPR011053">
    <property type="entry name" value="Single_hybrid_motif"/>
</dbReference>
<dbReference type="EMBL" id="CAJVPI010000034">
    <property type="protein sequence ID" value="CAG8462460.1"/>
    <property type="molecule type" value="Genomic_DNA"/>
</dbReference>
<evidence type="ECO:0000256" key="2">
    <source>
        <dbReference type="ARBA" id="ARBA00019325"/>
    </source>
</evidence>
<dbReference type="PANTHER" id="PTHR13651:SF0">
    <property type="entry name" value="PROTEIN ABITRAM"/>
    <property type="match status" value="1"/>
</dbReference>
<protein>
    <recommendedName>
        <fullName evidence="2">Protein Abitram</fullName>
    </recommendedName>
    <alternativeName>
        <fullName evidence="3">Actin-binding transcription modulator</fullName>
    </alternativeName>
</protein>
<comment type="similarity">
    <text evidence="1">Belongs to the ABITRAM family.</text>
</comment>
<comment type="caution">
    <text evidence="4">The sequence shown here is derived from an EMBL/GenBank/DDBJ whole genome shotgun (WGS) entry which is preliminary data.</text>
</comment>
<evidence type="ECO:0000313" key="4">
    <source>
        <dbReference type="EMBL" id="CAG8462460.1"/>
    </source>
</evidence>
<dbReference type="AlphaFoldDB" id="A0A9N8VS65"/>
<dbReference type="Proteomes" id="UP000789739">
    <property type="component" value="Unassembled WGS sequence"/>
</dbReference>
<dbReference type="Pfam" id="PF01597">
    <property type="entry name" value="GCV_H"/>
    <property type="match status" value="1"/>
</dbReference>
<reference evidence="4" key="1">
    <citation type="submission" date="2021-06" db="EMBL/GenBank/DDBJ databases">
        <authorList>
            <person name="Kallberg Y."/>
            <person name="Tangrot J."/>
            <person name="Rosling A."/>
        </authorList>
    </citation>
    <scope>NUCLEOTIDE SEQUENCE</scope>
    <source>
        <strain evidence="4">BR232B</strain>
    </source>
</reference>
<dbReference type="GO" id="GO:0005634">
    <property type="term" value="C:nucleus"/>
    <property type="evidence" value="ECO:0007669"/>
    <property type="project" value="TreeGrafter"/>
</dbReference>
<dbReference type="InterPro" id="IPR033753">
    <property type="entry name" value="GCV_H/Fam206"/>
</dbReference>
<gene>
    <name evidence="4" type="ORF">PBRASI_LOCUS658</name>
</gene>
<proteinExistence type="inferred from homology"/>
<dbReference type="SUPFAM" id="SSF51230">
    <property type="entry name" value="Single hybrid motif"/>
    <property type="match status" value="1"/>
</dbReference>
<organism evidence="4 5">
    <name type="scientific">Paraglomus brasilianum</name>
    <dbReference type="NCBI Taxonomy" id="144538"/>
    <lineage>
        <taxon>Eukaryota</taxon>
        <taxon>Fungi</taxon>
        <taxon>Fungi incertae sedis</taxon>
        <taxon>Mucoromycota</taxon>
        <taxon>Glomeromycotina</taxon>
        <taxon>Glomeromycetes</taxon>
        <taxon>Paraglomerales</taxon>
        <taxon>Paraglomeraceae</taxon>
        <taxon>Paraglomus</taxon>
    </lineage>
</organism>
<accession>A0A9N8VS65</accession>